<dbReference type="OrthoDB" id="9841015at2"/>
<dbReference type="EMBL" id="CP063145">
    <property type="protein sequence ID" value="QOR72976.1"/>
    <property type="molecule type" value="Genomic_DNA"/>
</dbReference>
<keyword evidence="1" id="KW-1133">Transmembrane helix</keyword>
<dbReference type="KEGG" id="civ:IMZ16_05350"/>
<accession>A0A7M1SZG3</accession>
<protein>
    <submittedName>
        <fullName evidence="2">Uncharacterized protein</fullName>
    </submittedName>
</protein>
<sequence length="131" mass="15887">MKKLILFLPYTIYQFLKKYSKTEYVAYTNSLMWFIILILLYLQFLFPQFLHFVLGKPNENILMHFRFLNNLRLAKYIGYFLFAISIFVFLKKTTLDNLRYNEFQIRVVYILSAIIIWLPPILLIILLVKAF</sequence>
<reference evidence="2 3" key="1">
    <citation type="submission" date="2020-10" db="EMBL/GenBank/DDBJ databases">
        <title>Complete genome of Cruoricapor ignavus strain M1214 isolated from the blood culture of a febrile patient.</title>
        <authorList>
            <person name="Guglielmino C.J.D."/>
        </authorList>
    </citation>
    <scope>NUCLEOTIDE SEQUENCE [LARGE SCALE GENOMIC DNA]</scope>
    <source>
        <strain evidence="2 3">M1214</strain>
    </source>
</reference>
<name>A0A7M1SZG3_9FLAO</name>
<feature type="transmembrane region" description="Helical" evidence="1">
    <location>
        <begin position="76"/>
        <end position="95"/>
    </location>
</feature>
<dbReference type="Proteomes" id="UP000593605">
    <property type="component" value="Chromosome"/>
</dbReference>
<proteinExistence type="predicted"/>
<dbReference type="AlphaFoldDB" id="A0A7M1SZG3"/>
<organism evidence="2 3">
    <name type="scientific">Cruoricaptor ignavus</name>
    <dbReference type="NCBI Taxonomy" id="1118202"/>
    <lineage>
        <taxon>Bacteria</taxon>
        <taxon>Pseudomonadati</taxon>
        <taxon>Bacteroidota</taxon>
        <taxon>Flavobacteriia</taxon>
        <taxon>Flavobacteriales</taxon>
        <taxon>Weeksellaceae</taxon>
        <taxon>Cruoricaptor</taxon>
    </lineage>
</organism>
<keyword evidence="1" id="KW-0472">Membrane</keyword>
<evidence type="ECO:0000256" key="1">
    <source>
        <dbReference type="SAM" id="Phobius"/>
    </source>
</evidence>
<feature type="transmembrane region" description="Helical" evidence="1">
    <location>
        <begin position="107"/>
        <end position="128"/>
    </location>
</feature>
<keyword evidence="1" id="KW-0812">Transmembrane</keyword>
<evidence type="ECO:0000313" key="2">
    <source>
        <dbReference type="EMBL" id="QOR72976.1"/>
    </source>
</evidence>
<evidence type="ECO:0000313" key="3">
    <source>
        <dbReference type="Proteomes" id="UP000593605"/>
    </source>
</evidence>
<dbReference type="RefSeq" id="WP_073180947.1">
    <property type="nucleotide sequence ID" value="NZ_CP063145.1"/>
</dbReference>
<feature type="transmembrane region" description="Helical" evidence="1">
    <location>
        <begin position="31"/>
        <end position="55"/>
    </location>
</feature>
<gene>
    <name evidence="2" type="ORF">IMZ16_05350</name>
</gene>